<evidence type="ECO:0000256" key="3">
    <source>
        <dbReference type="ARBA" id="ARBA00022801"/>
    </source>
</evidence>
<evidence type="ECO:0000256" key="5">
    <source>
        <dbReference type="ARBA" id="ARBA00024029"/>
    </source>
</evidence>
<dbReference type="InterPro" id="IPR024087">
    <property type="entry name" value="Creatininase-like_sf"/>
</dbReference>
<dbReference type="OrthoDB" id="9801445at2"/>
<sequence length="291" mass="30757">MNASATLSASSSAQTARWPSRWWAEVSAHDFALAQTNGLAADTVAVLPVGAVEQHGPHLPLGVDAKLIEGVVADALPQLPADLPVLFLPPQNIGFSVEHTSYAGTLTLSPVTLIALWTELGACVARAGIKKLLLLNGHGGQVSMMDVVARELRMKHGLLVYSASWFGLVDDAANQQFCAHEHRFGVHGGEVETSMLLHLAPETVHMERAKNFASTSEMRAGKYHFIGNGRSAKLGWAIEDYNPAGAAGNAAAATAERGAVMVKSSAEGLVALLKEIHDLPLDTVGQKPQPL</sequence>
<evidence type="ECO:0000256" key="4">
    <source>
        <dbReference type="ARBA" id="ARBA00022833"/>
    </source>
</evidence>
<gene>
    <name evidence="6" type="ORF">DZC30_15695</name>
</gene>
<keyword evidence="3" id="KW-0378">Hydrolase</keyword>
<dbReference type="Proteomes" id="UP000261948">
    <property type="component" value="Unassembled WGS sequence"/>
</dbReference>
<dbReference type="Pfam" id="PF02633">
    <property type="entry name" value="Creatininase"/>
    <property type="match status" value="1"/>
</dbReference>
<accession>A0A373FGI0</accession>
<protein>
    <submittedName>
        <fullName evidence="6">Creatininase family protein</fullName>
    </submittedName>
</protein>
<dbReference type="AlphaFoldDB" id="A0A373FGI0"/>
<proteinExistence type="inferred from homology"/>
<dbReference type="PANTHER" id="PTHR35005">
    <property type="entry name" value="3-DEHYDRO-SCYLLO-INOSOSE HYDROLASE"/>
    <property type="match status" value="1"/>
</dbReference>
<comment type="cofactor">
    <cofactor evidence="1">
        <name>Zn(2+)</name>
        <dbReference type="ChEBI" id="CHEBI:29105"/>
    </cofactor>
</comment>
<comment type="caution">
    <text evidence="6">The sequence shown here is derived from an EMBL/GenBank/DDBJ whole genome shotgun (WGS) entry which is preliminary data.</text>
</comment>
<dbReference type="EMBL" id="QURR01000020">
    <property type="protein sequence ID" value="RGE43261.1"/>
    <property type="molecule type" value="Genomic_DNA"/>
</dbReference>
<keyword evidence="7" id="KW-1185">Reference proteome</keyword>
<organism evidence="6 7">
    <name type="scientific">Comamonas testosteroni</name>
    <name type="common">Pseudomonas testosteroni</name>
    <dbReference type="NCBI Taxonomy" id="285"/>
    <lineage>
        <taxon>Bacteria</taxon>
        <taxon>Pseudomonadati</taxon>
        <taxon>Pseudomonadota</taxon>
        <taxon>Betaproteobacteria</taxon>
        <taxon>Burkholderiales</taxon>
        <taxon>Comamonadaceae</taxon>
        <taxon>Comamonas</taxon>
    </lineage>
</organism>
<dbReference type="GO" id="GO:0046872">
    <property type="term" value="F:metal ion binding"/>
    <property type="evidence" value="ECO:0007669"/>
    <property type="project" value="UniProtKB-KW"/>
</dbReference>
<evidence type="ECO:0000313" key="7">
    <source>
        <dbReference type="Proteomes" id="UP000261948"/>
    </source>
</evidence>
<dbReference type="GO" id="GO:0016811">
    <property type="term" value="F:hydrolase activity, acting on carbon-nitrogen (but not peptide) bonds, in linear amides"/>
    <property type="evidence" value="ECO:0007669"/>
    <property type="project" value="TreeGrafter"/>
</dbReference>
<keyword evidence="4" id="KW-0862">Zinc</keyword>
<comment type="similarity">
    <text evidence="5">Belongs to the creatininase superfamily.</text>
</comment>
<dbReference type="SUPFAM" id="SSF102215">
    <property type="entry name" value="Creatininase"/>
    <property type="match status" value="1"/>
</dbReference>
<keyword evidence="2" id="KW-0479">Metal-binding</keyword>
<evidence type="ECO:0000256" key="2">
    <source>
        <dbReference type="ARBA" id="ARBA00022723"/>
    </source>
</evidence>
<dbReference type="PANTHER" id="PTHR35005:SF1">
    <property type="entry name" value="2-AMINO-5-FORMYLAMINO-6-RIBOSYLAMINOPYRIMIDIN-4(3H)-ONE 5'-MONOPHOSPHATE DEFORMYLASE"/>
    <property type="match status" value="1"/>
</dbReference>
<evidence type="ECO:0000256" key="1">
    <source>
        <dbReference type="ARBA" id="ARBA00001947"/>
    </source>
</evidence>
<dbReference type="Gene3D" id="3.40.50.10310">
    <property type="entry name" value="Creatininase"/>
    <property type="match status" value="1"/>
</dbReference>
<dbReference type="InterPro" id="IPR003785">
    <property type="entry name" value="Creatininase/forma_Hydrolase"/>
</dbReference>
<dbReference type="GO" id="GO:0009231">
    <property type="term" value="P:riboflavin biosynthetic process"/>
    <property type="evidence" value="ECO:0007669"/>
    <property type="project" value="TreeGrafter"/>
</dbReference>
<name>A0A373FGI0_COMTE</name>
<evidence type="ECO:0000313" key="6">
    <source>
        <dbReference type="EMBL" id="RGE43261.1"/>
    </source>
</evidence>
<reference evidence="6 7" key="1">
    <citation type="submission" date="2018-08" db="EMBL/GenBank/DDBJ databases">
        <title>Comamonas testosteroni strain SWCO2.</title>
        <authorList>
            <person name="Jiang N."/>
            <person name="Zhang X.Z."/>
        </authorList>
    </citation>
    <scope>NUCLEOTIDE SEQUENCE [LARGE SCALE GENOMIC DNA]</scope>
    <source>
        <strain evidence="6 7">SWCO2</strain>
    </source>
</reference>